<accession>A0A3R7JX47</accession>
<dbReference type="Gene3D" id="2.60.120.200">
    <property type="match status" value="1"/>
</dbReference>
<dbReference type="RefSeq" id="XP_029223793.1">
    <property type="nucleotide sequence ID" value="XM_029376086.1"/>
</dbReference>
<dbReference type="InterPro" id="IPR055239">
    <property type="entry name" value="TS_C"/>
</dbReference>
<comment type="caution">
    <text evidence="4">The sequence shown here is derived from an EMBL/GenBank/DDBJ whole genome shotgun (WGS) entry which is preliminary data.</text>
</comment>
<reference evidence="4 5" key="1">
    <citation type="journal article" date="2018" name="BMC Genomics">
        <title>Genomic comparison of Trypanosoma conorhini and Trypanosoma rangeli to Trypanosoma cruzi strains of high and low virulence.</title>
        <authorList>
            <person name="Bradwell K.R."/>
            <person name="Koparde V.N."/>
            <person name="Matveyev A.V."/>
            <person name="Serrano M.G."/>
            <person name="Alves J.M."/>
            <person name="Parikh H."/>
            <person name="Huang B."/>
            <person name="Lee V."/>
            <person name="Espinosa-Alvarez O."/>
            <person name="Ortiz P.A."/>
            <person name="Costa-Martins A.G."/>
            <person name="Teixeira M.M."/>
            <person name="Buck G.A."/>
        </authorList>
    </citation>
    <scope>NUCLEOTIDE SEQUENCE [LARGE SCALE GENOMIC DNA]</scope>
    <source>
        <strain evidence="4 5">025E</strain>
    </source>
</reference>
<keyword evidence="2" id="KW-0472">Membrane</keyword>
<keyword evidence="2" id="KW-0812">Transmembrane</keyword>
<dbReference type="GeneID" id="40322876"/>
<proteinExistence type="predicted"/>
<protein>
    <recommendedName>
        <fullName evidence="3">Trans-sialidase C-terminal domain-containing protein</fullName>
    </recommendedName>
</protein>
<keyword evidence="2" id="KW-1133">Transmembrane helix</keyword>
<dbReference type="EMBL" id="MKKU01001053">
    <property type="protein sequence ID" value="RNE98229.1"/>
    <property type="molecule type" value="Genomic_DNA"/>
</dbReference>
<evidence type="ECO:0000256" key="1">
    <source>
        <dbReference type="SAM" id="MobiDB-lite"/>
    </source>
</evidence>
<evidence type="ECO:0000256" key="2">
    <source>
        <dbReference type="SAM" id="Phobius"/>
    </source>
</evidence>
<dbReference type="Pfam" id="PF22925">
    <property type="entry name" value="TS_C"/>
    <property type="match status" value="1"/>
</dbReference>
<organism evidence="4 5">
    <name type="scientific">Trypanosoma conorhini</name>
    <dbReference type="NCBI Taxonomy" id="83891"/>
    <lineage>
        <taxon>Eukaryota</taxon>
        <taxon>Discoba</taxon>
        <taxon>Euglenozoa</taxon>
        <taxon>Kinetoplastea</taxon>
        <taxon>Metakinetoplastina</taxon>
        <taxon>Trypanosomatida</taxon>
        <taxon>Trypanosomatidae</taxon>
        <taxon>Trypanosoma</taxon>
    </lineage>
</organism>
<feature type="compositionally biased region" description="Basic and acidic residues" evidence="1">
    <location>
        <begin position="123"/>
        <end position="132"/>
    </location>
</feature>
<evidence type="ECO:0000313" key="5">
    <source>
        <dbReference type="Proteomes" id="UP000284403"/>
    </source>
</evidence>
<evidence type="ECO:0000259" key="3">
    <source>
        <dbReference type="Pfam" id="PF22925"/>
    </source>
</evidence>
<feature type="non-terminal residue" evidence="4">
    <location>
        <position position="1"/>
    </location>
</feature>
<feature type="region of interest" description="Disordered" evidence="1">
    <location>
        <begin position="109"/>
        <end position="144"/>
    </location>
</feature>
<keyword evidence="5" id="KW-1185">Reference proteome</keyword>
<dbReference type="AlphaFoldDB" id="A0A3R7JX47"/>
<gene>
    <name evidence="4" type="ORF">Tco025E_09265</name>
</gene>
<feature type="domain" description="Trans-sialidase C-terminal" evidence="3">
    <location>
        <begin position="2"/>
        <end position="66"/>
    </location>
</feature>
<feature type="transmembrane region" description="Helical" evidence="2">
    <location>
        <begin position="168"/>
        <end position="191"/>
    </location>
</feature>
<name>A0A3R7JX47_9TRYP</name>
<evidence type="ECO:0000313" key="4">
    <source>
        <dbReference type="EMBL" id="RNE98229.1"/>
    </source>
</evidence>
<sequence>GVGVSVGRHVCELSLCHDEKRRWRTDRRGGGAGAPTPPWRAGETYQVALAAKGVTGSAYVDGVRAGPLECALVPAEAAVADEEVPLPPQDELLYVVFFWRRREPRDADERLSVQPAVAGRGAEGAREGEAQRPGDGGGGVDVGRCAGRARKRIRRRPGRQRQARRFRAWASVRVVAAAASAGAVGVCLSSLSRRTKQRGRRRCDLRWNACRVCFTLVNRLLQWSPFFSFYVK</sequence>
<dbReference type="Proteomes" id="UP000284403">
    <property type="component" value="Unassembled WGS sequence"/>
</dbReference>